<evidence type="ECO:0000313" key="2">
    <source>
        <dbReference type="Proteomes" id="UP000660110"/>
    </source>
</evidence>
<reference evidence="1" key="2">
    <citation type="submission" date="2020-09" db="EMBL/GenBank/DDBJ databases">
        <authorList>
            <person name="Sun Q."/>
            <person name="Zhou Y."/>
        </authorList>
    </citation>
    <scope>NUCLEOTIDE SEQUENCE</scope>
    <source>
        <strain evidence="1">CGMCC 1.12153</strain>
    </source>
</reference>
<protein>
    <submittedName>
        <fullName evidence="1">Uncharacterized protein</fullName>
    </submittedName>
</protein>
<keyword evidence="2" id="KW-1185">Reference proteome</keyword>
<dbReference type="Proteomes" id="UP000660110">
    <property type="component" value="Unassembled WGS sequence"/>
</dbReference>
<proteinExistence type="predicted"/>
<gene>
    <name evidence="1" type="ORF">GCM10010954_30250</name>
</gene>
<name>A0A917BAZ4_HALAA</name>
<sequence length="204" mass="24212">MTSPQSIVNRLTHFTAEAYNEHPESEAIQKLRHDYECAVWKAIEMYREANEDIRPEVVRYNELVLKIKMSLGQENCRTVNKILKMEENLRNENPSDTYEPQVTNHSEIVDRLVYLTAEAYQDDFQSEALQKLRHDYECALEDAVQTYKKSYNKMHQESIRYNEFVNKVKSFLGQKNCDHVDRILTWNEDLNEGMSIRRSHGYIK</sequence>
<reference evidence="1" key="1">
    <citation type="journal article" date="2014" name="Int. J. Syst. Evol. Microbiol.">
        <title>Complete genome sequence of Corynebacterium casei LMG S-19264T (=DSM 44701T), isolated from a smear-ripened cheese.</title>
        <authorList>
            <consortium name="US DOE Joint Genome Institute (JGI-PGF)"/>
            <person name="Walter F."/>
            <person name="Albersmeier A."/>
            <person name="Kalinowski J."/>
            <person name="Ruckert C."/>
        </authorList>
    </citation>
    <scope>NUCLEOTIDE SEQUENCE</scope>
    <source>
        <strain evidence="1">CGMCC 1.12153</strain>
    </source>
</reference>
<organism evidence="1 2">
    <name type="scientific">Halobacillus andaensis</name>
    <dbReference type="NCBI Taxonomy" id="1176239"/>
    <lineage>
        <taxon>Bacteria</taxon>
        <taxon>Bacillati</taxon>
        <taxon>Bacillota</taxon>
        <taxon>Bacilli</taxon>
        <taxon>Bacillales</taxon>
        <taxon>Bacillaceae</taxon>
        <taxon>Halobacillus</taxon>
    </lineage>
</organism>
<comment type="caution">
    <text evidence="1">The sequence shown here is derived from an EMBL/GenBank/DDBJ whole genome shotgun (WGS) entry which is preliminary data.</text>
</comment>
<accession>A0A917BAZ4</accession>
<dbReference type="RefSeq" id="WP_188378358.1">
    <property type="nucleotide sequence ID" value="NZ_BMEL01000004.1"/>
</dbReference>
<dbReference type="EMBL" id="BMEL01000004">
    <property type="protein sequence ID" value="GGF29088.1"/>
    <property type="molecule type" value="Genomic_DNA"/>
</dbReference>
<evidence type="ECO:0000313" key="1">
    <source>
        <dbReference type="EMBL" id="GGF29088.1"/>
    </source>
</evidence>
<dbReference type="AlphaFoldDB" id="A0A917BAZ4"/>